<proteinExistence type="predicted"/>
<dbReference type="InterPro" id="IPR050177">
    <property type="entry name" value="Lipid_A_modif_metabolic_enz"/>
</dbReference>
<dbReference type="Gene3D" id="3.90.25.10">
    <property type="entry name" value="UDP-galactose 4-epimerase, domain 1"/>
    <property type="match status" value="1"/>
</dbReference>
<dbReference type="InterPro" id="IPR001509">
    <property type="entry name" value="Epimerase_deHydtase"/>
</dbReference>
<dbReference type="Gene3D" id="3.40.50.720">
    <property type="entry name" value="NAD(P)-binding Rossmann-like Domain"/>
    <property type="match status" value="1"/>
</dbReference>
<evidence type="ECO:0000259" key="1">
    <source>
        <dbReference type="Pfam" id="PF01370"/>
    </source>
</evidence>
<dbReference type="AlphaFoldDB" id="A4TUX5"/>
<reference evidence="2" key="1">
    <citation type="journal article" date="2007" name="J. Bacteriol.">
        <title>Comparative genome analysis of four magnetotactic bacteria reveals a complex set of group-specific genes implicated in magnetosome biomineralization and function.</title>
        <authorList>
            <person name="Richter M."/>
            <person name="Kube M."/>
            <person name="Bazylinski D.A."/>
            <person name="Lombardot T."/>
            <person name="Gloeckner F.O."/>
            <person name="Reinhardt R."/>
            <person name="Schueler D."/>
        </authorList>
    </citation>
    <scope>NUCLEOTIDE SEQUENCE</scope>
    <source>
        <strain evidence="2">MSR-1</strain>
    </source>
</reference>
<accession>A4TUX5</accession>
<dbReference type="Pfam" id="PF01370">
    <property type="entry name" value="Epimerase"/>
    <property type="match status" value="1"/>
</dbReference>
<feature type="domain" description="NAD-dependent epimerase/dehydratase" evidence="1">
    <location>
        <begin position="8"/>
        <end position="246"/>
    </location>
</feature>
<dbReference type="EMBL" id="CU459003">
    <property type="protein sequence ID" value="CAM74432.1"/>
    <property type="molecule type" value="Genomic_DNA"/>
</dbReference>
<dbReference type="InterPro" id="IPR036291">
    <property type="entry name" value="NAD(P)-bd_dom_sf"/>
</dbReference>
<dbReference type="PANTHER" id="PTHR43245:SF53">
    <property type="entry name" value="EPIMERASE-RELATED"/>
    <property type="match status" value="1"/>
</dbReference>
<gene>
    <name evidence="2" type="ORF">MGR_1965</name>
</gene>
<sequence length="322" mass="35306">MRLDGCKVLVTGGAGFVGSHIIDQLVDEGCADIVALDNLVRGRVDNLAPAMARGPVRLVEGDIRDRALLDSLVAGCDLVFHQAALRITHCAEDPRAGFEVMAGASFDLLECCVRHRVRRLVAASSASIYGLAERFPTDEDHHPYDNRTFYGAAKMFLEGMLRSYHAMSGLDYVALRYFNVYGPRMDIHGKYTEVLVRWMDRLKAGQSPLIFGDGSQTMDFVHVVDVARANILAAKAEVSDRVFNVARGEETSLCDLARTLAEVMGRSELTPEFGPERSVNPVPRRLAATALAHKELGFKAEIGLADGLRDLVGWWDAHHVAG</sequence>
<protein>
    <submittedName>
        <fullName evidence="2">NAD-dependent epimerase/dehydratase</fullName>
    </submittedName>
</protein>
<name>A4TUX5_9PROT</name>
<dbReference type="RefSeq" id="WP_199791954.1">
    <property type="nucleotide sequence ID" value="NZ_CP027527.1"/>
</dbReference>
<evidence type="ECO:0000313" key="2">
    <source>
        <dbReference type="EMBL" id="CAM74432.1"/>
    </source>
</evidence>
<organism evidence="2">
    <name type="scientific">Magnetospirillum gryphiswaldense</name>
    <dbReference type="NCBI Taxonomy" id="55518"/>
    <lineage>
        <taxon>Bacteria</taxon>
        <taxon>Pseudomonadati</taxon>
        <taxon>Pseudomonadota</taxon>
        <taxon>Alphaproteobacteria</taxon>
        <taxon>Rhodospirillales</taxon>
        <taxon>Rhodospirillaceae</taxon>
        <taxon>Magnetospirillum</taxon>
    </lineage>
</organism>
<dbReference type="SUPFAM" id="SSF51735">
    <property type="entry name" value="NAD(P)-binding Rossmann-fold domains"/>
    <property type="match status" value="1"/>
</dbReference>
<dbReference type="PANTHER" id="PTHR43245">
    <property type="entry name" value="BIFUNCTIONAL POLYMYXIN RESISTANCE PROTEIN ARNA"/>
    <property type="match status" value="1"/>
</dbReference>